<dbReference type="CDD" id="cd01846">
    <property type="entry name" value="fatty_acyltransferase_like"/>
    <property type="match status" value="1"/>
</dbReference>
<dbReference type="SUPFAM" id="SSF52266">
    <property type="entry name" value="SGNH hydrolase"/>
    <property type="match status" value="1"/>
</dbReference>
<dbReference type="InterPro" id="IPR036514">
    <property type="entry name" value="SGNH_hydro_sf"/>
</dbReference>
<dbReference type="InterPro" id="IPR001087">
    <property type="entry name" value="GDSL"/>
</dbReference>
<proteinExistence type="predicted"/>
<keyword evidence="1" id="KW-0378">Hydrolase</keyword>
<evidence type="ECO:0000313" key="4">
    <source>
        <dbReference type="Proteomes" id="UP000758603"/>
    </source>
</evidence>
<dbReference type="GO" id="GO:0016788">
    <property type="term" value="F:hydrolase activity, acting on ester bonds"/>
    <property type="evidence" value="ECO:0007669"/>
    <property type="project" value="InterPro"/>
</dbReference>
<dbReference type="GeneID" id="70137400"/>
<keyword evidence="2" id="KW-0732">Signal</keyword>
<dbReference type="AlphaFoldDB" id="A0A9P8REW4"/>
<sequence length="324" mass="36218">MRFIYIAILLAWLSKFAGAWPPGSLVESDYNGWNKINRFFVFGDSYSRIGFKSTGVQPSDSNPFGNTGTTSANGRNWVEYLTDTYNKNNTWTYDFAQSGATIDVDVQASAQLVDVDGQIADQFLPIYASQSGFYTGPSSLFGIWIGINDIYNSFLLQDSTKNAALIARLRELVVELYDAGARNFIFLNMPPLERAPKVTGSSAAAIRIPIMKTTVGDYNARLWKLARSVNHDLGYTTVFYYDVNTLFNSIIDDPSQFVETSIYKDTTSFCSAYKNGTPGWNTKYDECEYAANEYLWTNNFHPSQPAHQLLAKEIGDMLTRGASV</sequence>
<accession>A0A9P8REW4</accession>
<gene>
    <name evidence="3" type="ORF">BKA67DRAFT_665142</name>
</gene>
<keyword evidence="4" id="KW-1185">Reference proteome</keyword>
<organism evidence="3 4">
    <name type="scientific">Truncatella angustata</name>
    <dbReference type="NCBI Taxonomy" id="152316"/>
    <lineage>
        <taxon>Eukaryota</taxon>
        <taxon>Fungi</taxon>
        <taxon>Dikarya</taxon>
        <taxon>Ascomycota</taxon>
        <taxon>Pezizomycotina</taxon>
        <taxon>Sordariomycetes</taxon>
        <taxon>Xylariomycetidae</taxon>
        <taxon>Amphisphaeriales</taxon>
        <taxon>Sporocadaceae</taxon>
        <taxon>Truncatella</taxon>
    </lineage>
</organism>
<dbReference type="EMBL" id="JAGPXC010000013">
    <property type="protein sequence ID" value="KAH6643323.1"/>
    <property type="molecule type" value="Genomic_DNA"/>
</dbReference>
<dbReference type="PANTHER" id="PTHR45648:SF22">
    <property type="entry name" value="GDSL LIPASE_ACYLHYDROLASE FAMILY PROTEIN (AFU_ORTHOLOGUE AFUA_4G14700)"/>
    <property type="match status" value="1"/>
</dbReference>
<name>A0A9P8REW4_9PEZI</name>
<comment type="caution">
    <text evidence="3">The sequence shown here is derived from an EMBL/GenBank/DDBJ whole genome shotgun (WGS) entry which is preliminary data.</text>
</comment>
<dbReference type="Gene3D" id="3.40.50.1110">
    <property type="entry name" value="SGNH hydrolase"/>
    <property type="match status" value="1"/>
</dbReference>
<feature type="signal peptide" evidence="2">
    <location>
        <begin position="1"/>
        <end position="19"/>
    </location>
</feature>
<dbReference type="RefSeq" id="XP_045951253.1">
    <property type="nucleotide sequence ID" value="XM_046108509.1"/>
</dbReference>
<dbReference type="PANTHER" id="PTHR45648">
    <property type="entry name" value="GDSL LIPASE/ACYLHYDROLASE FAMILY PROTEIN (AFU_ORTHOLOGUE AFUA_4G14700)"/>
    <property type="match status" value="1"/>
</dbReference>
<feature type="chain" id="PRO_5040295271" evidence="2">
    <location>
        <begin position="20"/>
        <end position="324"/>
    </location>
</feature>
<dbReference type="Proteomes" id="UP000758603">
    <property type="component" value="Unassembled WGS sequence"/>
</dbReference>
<reference evidence="3" key="1">
    <citation type="journal article" date="2021" name="Nat. Commun.">
        <title>Genetic determinants of endophytism in the Arabidopsis root mycobiome.</title>
        <authorList>
            <person name="Mesny F."/>
            <person name="Miyauchi S."/>
            <person name="Thiergart T."/>
            <person name="Pickel B."/>
            <person name="Atanasova L."/>
            <person name="Karlsson M."/>
            <person name="Huettel B."/>
            <person name="Barry K.W."/>
            <person name="Haridas S."/>
            <person name="Chen C."/>
            <person name="Bauer D."/>
            <person name="Andreopoulos W."/>
            <person name="Pangilinan J."/>
            <person name="LaButti K."/>
            <person name="Riley R."/>
            <person name="Lipzen A."/>
            <person name="Clum A."/>
            <person name="Drula E."/>
            <person name="Henrissat B."/>
            <person name="Kohler A."/>
            <person name="Grigoriev I.V."/>
            <person name="Martin F.M."/>
            <person name="Hacquard S."/>
        </authorList>
    </citation>
    <scope>NUCLEOTIDE SEQUENCE</scope>
    <source>
        <strain evidence="3">MPI-SDFR-AT-0073</strain>
    </source>
</reference>
<dbReference type="OrthoDB" id="1600564at2759"/>
<evidence type="ECO:0000313" key="3">
    <source>
        <dbReference type="EMBL" id="KAH6643323.1"/>
    </source>
</evidence>
<evidence type="ECO:0000256" key="1">
    <source>
        <dbReference type="ARBA" id="ARBA00022801"/>
    </source>
</evidence>
<evidence type="ECO:0000256" key="2">
    <source>
        <dbReference type="SAM" id="SignalP"/>
    </source>
</evidence>
<dbReference type="InterPro" id="IPR051058">
    <property type="entry name" value="GDSL_Est/Lipase"/>
</dbReference>
<protein>
    <submittedName>
        <fullName evidence="3">Uncharacterized protein</fullName>
    </submittedName>
</protein>
<dbReference type="Pfam" id="PF00657">
    <property type="entry name" value="Lipase_GDSL"/>
    <property type="match status" value="1"/>
</dbReference>